<sequence>MKSITELAPPELDMPEQDGDLLRELAETLTVHNIQQYNTLLKTKDGFADSRRWKEVRRKDGVRVYRERSHHNGLPSTPSLLLLGTIEGKLDDVMYGAVATTDEAIRIKSTSFGFLGANHKSCKSCLREVCSRCCSKQLVCIVAPDQRTVLGKKRSFCTTCLADAANCDALEVAREELASSKAYREACLVKAQEMARTSGASFMHSAVSRRSRINSRSQIGRNSMAA</sequence>
<dbReference type="AlphaFoldDB" id="A0A8T1B484"/>
<name>A0A8T1B484_9STRA</name>
<dbReference type="EMBL" id="RCMI01000983">
    <property type="protein sequence ID" value="KAG2892829.1"/>
    <property type="molecule type" value="Genomic_DNA"/>
</dbReference>
<gene>
    <name evidence="1" type="ORF">PC115_g18666</name>
</gene>
<dbReference type="VEuPathDB" id="FungiDB:PC110_g4929"/>
<comment type="caution">
    <text evidence="1">The sequence shown here is derived from an EMBL/GenBank/DDBJ whole genome shotgun (WGS) entry which is preliminary data.</text>
</comment>
<accession>A0A8T1B484</accession>
<dbReference type="Proteomes" id="UP000774804">
    <property type="component" value="Unassembled WGS sequence"/>
</dbReference>
<protein>
    <submittedName>
        <fullName evidence="1">Uncharacterized protein</fullName>
    </submittedName>
</protein>
<dbReference type="InterPro" id="IPR052727">
    <property type="entry name" value="Rab4/Rab5_effector"/>
</dbReference>
<evidence type="ECO:0000313" key="2">
    <source>
        <dbReference type="Proteomes" id="UP000774804"/>
    </source>
</evidence>
<organism evidence="1 2">
    <name type="scientific">Phytophthora cactorum</name>
    <dbReference type="NCBI Taxonomy" id="29920"/>
    <lineage>
        <taxon>Eukaryota</taxon>
        <taxon>Sar</taxon>
        <taxon>Stramenopiles</taxon>
        <taxon>Oomycota</taxon>
        <taxon>Peronosporomycetes</taxon>
        <taxon>Peronosporales</taxon>
        <taxon>Peronosporaceae</taxon>
        <taxon>Phytophthora</taxon>
    </lineage>
</organism>
<evidence type="ECO:0000313" key="1">
    <source>
        <dbReference type="EMBL" id="KAG2892829.1"/>
    </source>
</evidence>
<proteinExistence type="predicted"/>
<dbReference type="PANTHER" id="PTHR13510:SF44">
    <property type="entry name" value="RABENOSYN-5"/>
    <property type="match status" value="1"/>
</dbReference>
<reference evidence="1" key="1">
    <citation type="submission" date="2018-10" db="EMBL/GenBank/DDBJ databases">
        <title>Effector identification in a new, highly contiguous assembly of the strawberry crown rot pathogen Phytophthora cactorum.</title>
        <authorList>
            <person name="Armitage A.D."/>
            <person name="Nellist C.F."/>
            <person name="Bates H."/>
            <person name="Vickerstaff R.J."/>
            <person name="Harrison R.J."/>
        </authorList>
    </citation>
    <scope>NUCLEOTIDE SEQUENCE</scope>
    <source>
        <strain evidence="1">4032</strain>
    </source>
</reference>
<dbReference type="PANTHER" id="PTHR13510">
    <property type="entry name" value="FYVE-FINGER-CONTAINING RAB5 EFFECTOR PROTEIN RABENOSYN-5-RELATED"/>
    <property type="match status" value="1"/>
</dbReference>